<reference evidence="4" key="1">
    <citation type="submission" date="2018-11" db="EMBL/GenBank/DDBJ databases">
        <authorList>
            <consortium name="Pathogen Informatics"/>
        </authorList>
    </citation>
    <scope>NUCLEOTIDE SEQUENCE</scope>
</reference>
<dbReference type="SUPFAM" id="SSF53335">
    <property type="entry name" value="S-adenosyl-L-methionine-dependent methyltransferases"/>
    <property type="match status" value="1"/>
</dbReference>
<proteinExistence type="inferred from homology"/>
<evidence type="ECO:0000313" key="4">
    <source>
        <dbReference type="EMBL" id="VEL14135.1"/>
    </source>
</evidence>
<name>A0A3S5A3M1_9PLAT</name>
<dbReference type="GO" id="GO:0005783">
    <property type="term" value="C:endoplasmic reticulum"/>
    <property type="evidence" value="ECO:0007669"/>
    <property type="project" value="TreeGrafter"/>
</dbReference>
<protein>
    <recommendedName>
        <fullName evidence="3">Methyltransferase type 11 domain-containing protein</fullName>
    </recommendedName>
</protein>
<dbReference type="GO" id="GO:0003838">
    <property type="term" value="F:sterol 24-C-methyltransferase activity"/>
    <property type="evidence" value="ECO:0007669"/>
    <property type="project" value="TreeGrafter"/>
</dbReference>
<evidence type="ECO:0000259" key="3">
    <source>
        <dbReference type="Pfam" id="PF08241"/>
    </source>
</evidence>
<keyword evidence="1" id="KW-0808">Transferase</keyword>
<evidence type="ECO:0000256" key="2">
    <source>
        <dbReference type="ARBA" id="ARBA00038188"/>
    </source>
</evidence>
<dbReference type="AlphaFoldDB" id="A0A3S5A3M1"/>
<dbReference type="Proteomes" id="UP000784294">
    <property type="component" value="Unassembled WGS sequence"/>
</dbReference>
<organism evidence="4 5">
    <name type="scientific">Protopolystoma xenopodis</name>
    <dbReference type="NCBI Taxonomy" id="117903"/>
    <lineage>
        <taxon>Eukaryota</taxon>
        <taxon>Metazoa</taxon>
        <taxon>Spiralia</taxon>
        <taxon>Lophotrochozoa</taxon>
        <taxon>Platyhelminthes</taxon>
        <taxon>Monogenea</taxon>
        <taxon>Polyopisthocotylea</taxon>
        <taxon>Polystomatidea</taxon>
        <taxon>Polystomatidae</taxon>
        <taxon>Protopolystoma</taxon>
    </lineage>
</organism>
<evidence type="ECO:0000256" key="1">
    <source>
        <dbReference type="ARBA" id="ARBA00022679"/>
    </source>
</evidence>
<dbReference type="InterPro" id="IPR029063">
    <property type="entry name" value="SAM-dependent_MTases_sf"/>
</dbReference>
<comment type="similarity">
    <text evidence="2">Belongs to the class I-like SAM-binding methyltransferase superfamily. Erg6/SMT family.</text>
</comment>
<dbReference type="GO" id="GO:0016126">
    <property type="term" value="P:sterol biosynthetic process"/>
    <property type="evidence" value="ECO:0007669"/>
    <property type="project" value="TreeGrafter"/>
</dbReference>
<dbReference type="EMBL" id="CAAALY010020096">
    <property type="protein sequence ID" value="VEL14135.1"/>
    <property type="molecule type" value="Genomic_DNA"/>
</dbReference>
<dbReference type="PANTHER" id="PTHR44068:SF1">
    <property type="entry name" value="HYPOTHETICAL LOC100005854"/>
    <property type="match status" value="1"/>
</dbReference>
<dbReference type="Pfam" id="PF08241">
    <property type="entry name" value="Methyltransf_11"/>
    <property type="match status" value="1"/>
</dbReference>
<keyword evidence="5" id="KW-1185">Reference proteome</keyword>
<dbReference type="InterPro" id="IPR050447">
    <property type="entry name" value="Erg6_SMT_methyltransf"/>
</dbReference>
<feature type="domain" description="Methyltransferase type 11" evidence="3">
    <location>
        <begin position="6"/>
        <end position="86"/>
    </location>
</feature>
<gene>
    <name evidence="4" type="ORF">PXEA_LOCUS7575</name>
</gene>
<dbReference type="OrthoDB" id="10250730at2759"/>
<sequence>MLDRDDGHVYGLDISSYMHKVASKRLRPFIRAKRATLLISDVEFMPFLESSFDVCFHINSFYFWADLDYALRQVYRVLKPGGRVACAFSPKLLRRFKELGYLAYARYDPLTYSMALEASGFSHLEWRQWRDRTPNDEPADSVPHYIPFDTITASKPYLKMLSDQ</sequence>
<dbReference type="CDD" id="cd02440">
    <property type="entry name" value="AdoMet_MTases"/>
    <property type="match status" value="1"/>
</dbReference>
<comment type="caution">
    <text evidence="4">The sequence shown here is derived from an EMBL/GenBank/DDBJ whole genome shotgun (WGS) entry which is preliminary data.</text>
</comment>
<accession>A0A3S5A3M1</accession>
<evidence type="ECO:0000313" key="5">
    <source>
        <dbReference type="Proteomes" id="UP000784294"/>
    </source>
</evidence>
<dbReference type="InterPro" id="IPR013216">
    <property type="entry name" value="Methyltransf_11"/>
</dbReference>
<dbReference type="Gene3D" id="3.40.50.150">
    <property type="entry name" value="Vaccinia Virus protein VP39"/>
    <property type="match status" value="1"/>
</dbReference>
<dbReference type="PANTHER" id="PTHR44068">
    <property type="entry name" value="ZGC:194242"/>
    <property type="match status" value="1"/>
</dbReference>